<evidence type="ECO:0000313" key="2">
    <source>
        <dbReference type="EMBL" id="XDQ79109.1"/>
    </source>
</evidence>
<dbReference type="Gene3D" id="1.10.260.40">
    <property type="entry name" value="lambda repressor-like DNA-binding domains"/>
    <property type="match status" value="1"/>
</dbReference>
<accession>A0AB39TJ03</accession>
<name>A0AB39TJ03_9ACTN</name>
<organism evidence="2">
    <name type="scientific">Streptomyces sp. Y1</name>
    <dbReference type="NCBI Taxonomy" id="3238634"/>
    <lineage>
        <taxon>Bacteria</taxon>
        <taxon>Bacillati</taxon>
        <taxon>Actinomycetota</taxon>
        <taxon>Actinomycetes</taxon>
        <taxon>Kitasatosporales</taxon>
        <taxon>Streptomycetaceae</taxon>
        <taxon>Streptomyces</taxon>
    </lineage>
</organism>
<dbReference type="PROSITE" id="PS50943">
    <property type="entry name" value="HTH_CROC1"/>
    <property type="match status" value="1"/>
</dbReference>
<sequence>MSDVRPTVRRRRLAAALVKLRDEAGKTPEEAAQRIGCHRTKISRIENARLGISLGELRDLLTFYGVDDQAYVDDMVAMARRGREPGWVQRASLARPSYSDFIGYEETADYIRSFQNVLVAGLLQTPDYARAVLQARPSTLSKDEVETLVTARIARQEVLNRADPPRVCVIEGEAALRVQVGGVKVMSQQLDRLLAMAERPNIELQILPDRAGAHAGLMGSFVLFSFPVSTYSDVVCVEHRTGTLYMETPAETEDYTLIFDSLRSIALSPADSLDMIARVRQELYH</sequence>
<dbReference type="CDD" id="cd00093">
    <property type="entry name" value="HTH_XRE"/>
    <property type="match status" value="1"/>
</dbReference>
<dbReference type="Pfam" id="PF19054">
    <property type="entry name" value="DUF5753"/>
    <property type="match status" value="1"/>
</dbReference>
<dbReference type="InterPro" id="IPR043917">
    <property type="entry name" value="DUF5753"/>
</dbReference>
<dbReference type="InterPro" id="IPR010982">
    <property type="entry name" value="Lambda_DNA-bd_dom_sf"/>
</dbReference>
<reference evidence="2" key="1">
    <citation type="submission" date="2024-07" db="EMBL/GenBank/DDBJ databases">
        <authorList>
            <person name="Yu S.T."/>
        </authorList>
    </citation>
    <scope>NUCLEOTIDE SEQUENCE</scope>
    <source>
        <strain evidence="2">Y1</strain>
    </source>
</reference>
<dbReference type="Pfam" id="PF13560">
    <property type="entry name" value="HTH_31"/>
    <property type="match status" value="1"/>
</dbReference>
<dbReference type="GO" id="GO:0003677">
    <property type="term" value="F:DNA binding"/>
    <property type="evidence" value="ECO:0007669"/>
    <property type="project" value="InterPro"/>
</dbReference>
<gene>
    <name evidence="2" type="ORF">AB2U05_11850</name>
</gene>
<proteinExistence type="predicted"/>
<feature type="domain" description="HTH cro/C1-type" evidence="1">
    <location>
        <begin position="17"/>
        <end position="72"/>
    </location>
</feature>
<dbReference type="InterPro" id="IPR001387">
    <property type="entry name" value="Cro/C1-type_HTH"/>
</dbReference>
<dbReference type="RefSeq" id="WP_369183178.1">
    <property type="nucleotide sequence ID" value="NZ_CP163445.1"/>
</dbReference>
<protein>
    <submittedName>
        <fullName evidence="2">Helix-turn-helix transcriptional regulator</fullName>
    </submittedName>
</protein>
<evidence type="ECO:0000259" key="1">
    <source>
        <dbReference type="PROSITE" id="PS50943"/>
    </source>
</evidence>
<dbReference type="AlphaFoldDB" id="A0AB39TJ03"/>
<dbReference type="SUPFAM" id="SSF47413">
    <property type="entry name" value="lambda repressor-like DNA-binding domains"/>
    <property type="match status" value="1"/>
</dbReference>
<dbReference type="SMART" id="SM00530">
    <property type="entry name" value="HTH_XRE"/>
    <property type="match status" value="1"/>
</dbReference>
<dbReference type="EMBL" id="CP163445">
    <property type="protein sequence ID" value="XDQ79109.1"/>
    <property type="molecule type" value="Genomic_DNA"/>
</dbReference>